<protein>
    <recommendedName>
        <fullName evidence="4">DUF5666 domain-containing protein</fullName>
    </recommendedName>
</protein>
<sequence length="109" mass="12282">MQIKKFFITLVVFSGLNAFGADNIRLFGQIINIDNNKKTITIQEAQKNVVVQVFPNTKLHGKNCGMFGSFSANESFSSLKSGMFVEVKGYPKGEIFNAYRIKWQCNTAY</sequence>
<dbReference type="GeneID" id="97289674"/>
<organism evidence="2 3">
    <name type="scientific">Helicobacter winghamensis</name>
    <dbReference type="NCBI Taxonomy" id="157268"/>
    <lineage>
        <taxon>Bacteria</taxon>
        <taxon>Pseudomonadati</taxon>
        <taxon>Campylobacterota</taxon>
        <taxon>Epsilonproteobacteria</taxon>
        <taxon>Campylobacterales</taxon>
        <taxon>Helicobacteraceae</taxon>
        <taxon>Helicobacter</taxon>
    </lineage>
</organism>
<comment type="caution">
    <text evidence="2">The sequence shown here is derived from an EMBL/GenBank/DDBJ whole genome shotgun (WGS) entry which is preliminary data.</text>
</comment>
<dbReference type="Proteomes" id="UP000233350">
    <property type="component" value="Unassembled WGS sequence"/>
</dbReference>
<keyword evidence="3" id="KW-1185">Reference proteome</keyword>
<evidence type="ECO:0000313" key="2">
    <source>
        <dbReference type="EMBL" id="PKT80795.1"/>
    </source>
</evidence>
<keyword evidence="1" id="KW-0732">Signal</keyword>
<evidence type="ECO:0008006" key="4">
    <source>
        <dbReference type="Google" id="ProtNLM"/>
    </source>
</evidence>
<dbReference type="RefSeq" id="WP_006801721.1">
    <property type="nucleotide sequence ID" value="NZ_CABKOI010000021.1"/>
</dbReference>
<dbReference type="OrthoDB" id="9971286at2"/>
<proteinExistence type="predicted"/>
<dbReference type="STRING" id="556267.HWAG_00029"/>
<feature type="chain" id="PRO_5014749180" description="DUF5666 domain-containing protein" evidence="1">
    <location>
        <begin position="21"/>
        <end position="109"/>
    </location>
</feature>
<evidence type="ECO:0000313" key="3">
    <source>
        <dbReference type="Proteomes" id="UP000233350"/>
    </source>
</evidence>
<dbReference type="EMBL" id="MBPK01000040">
    <property type="protein sequence ID" value="PKT80795.1"/>
    <property type="molecule type" value="Genomic_DNA"/>
</dbReference>
<gene>
    <name evidence="2" type="ORF">BCM31_02185</name>
</gene>
<dbReference type="AlphaFoldDB" id="A0A2N3PIS9"/>
<name>A0A2N3PIS9_9HELI</name>
<evidence type="ECO:0000256" key="1">
    <source>
        <dbReference type="SAM" id="SignalP"/>
    </source>
</evidence>
<reference evidence="2 3" key="1">
    <citation type="submission" date="2016-07" db="EMBL/GenBank/DDBJ databases">
        <title>Detection of Helicobacter winghamensis from caecal content of red fox (Vulpes vulpes).</title>
        <authorList>
            <person name="Zanoni R.G."/>
            <person name="Florio D."/>
            <person name="Caffara M."/>
            <person name="Renzi M."/>
            <person name="Parisi A."/>
            <person name="Pasquali F."/>
            <person name="Manfreda G."/>
        </authorList>
    </citation>
    <scope>NUCLEOTIDE SEQUENCE [LARGE SCALE GENOMIC DNA]</scope>
    <source>
        <strain evidence="2 3">295_13</strain>
    </source>
</reference>
<accession>A0A2N3PIS9</accession>
<feature type="signal peptide" evidence="1">
    <location>
        <begin position="1"/>
        <end position="20"/>
    </location>
</feature>